<dbReference type="PROSITE" id="PS50245">
    <property type="entry name" value="CAP_GLY_2"/>
    <property type="match status" value="1"/>
</dbReference>
<dbReference type="PANTHER" id="PTHR18916">
    <property type="entry name" value="DYNACTIN 1-RELATED MICROTUBULE-BINDING"/>
    <property type="match status" value="1"/>
</dbReference>
<comment type="caution">
    <text evidence="2">The sequence shown here is derived from an EMBL/GenBank/DDBJ whole genome shotgun (WGS) entry which is preliminary data.</text>
</comment>
<evidence type="ECO:0000313" key="3">
    <source>
        <dbReference type="Proteomes" id="UP001642484"/>
    </source>
</evidence>
<name>A0ABP0SKR1_9DINO</name>
<protein>
    <recommendedName>
        <fullName evidence="1">CAP-Gly domain-containing protein</fullName>
    </recommendedName>
</protein>
<accession>A0ABP0SKR1</accession>
<dbReference type="Proteomes" id="UP001642484">
    <property type="component" value="Unassembled WGS sequence"/>
</dbReference>
<reference evidence="2 3" key="1">
    <citation type="submission" date="2024-02" db="EMBL/GenBank/DDBJ databases">
        <authorList>
            <person name="Chen Y."/>
            <person name="Shah S."/>
            <person name="Dougan E. K."/>
            <person name="Thang M."/>
            <person name="Chan C."/>
        </authorList>
    </citation>
    <scope>NUCLEOTIDE SEQUENCE [LARGE SCALE GENOMIC DNA]</scope>
</reference>
<keyword evidence="3" id="KW-1185">Reference proteome</keyword>
<dbReference type="PROSITE" id="PS00845">
    <property type="entry name" value="CAP_GLY_1"/>
    <property type="match status" value="1"/>
</dbReference>
<dbReference type="InterPro" id="IPR000938">
    <property type="entry name" value="CAP-Gly_domain"/>
</dbReference>
<feature type="domain" description="CAP-Gly" evidence="1">
    <location>
        <begin position="30"/>
        <end position="72"/>
    </location>
</feature>
<organism evidence="2 3">
    <name type="scientific">Durusdinium trenchii</name>
    <dbReference type="NCBI Taxonomy" id="1381693"/>
    <lineage>
        <taxon>Eukaryota</taxon>
        <taxon>Sar</taxon>
        <taxon>Alveolata</taxon>
        <taxon>Dinophyceae</taxon>
        <taxon>Suessiales</taxon>
        <taxon>Symbiodiniaceae</taxon>
        <taxon>Durusdinium</taxon>
    </lineage>
</organism>
<proteinExistence type="predicted"/>
<dbReference type="Gene3D" id="2.30.30.190">
    <property type="entry name" value="CAP Gly-rich-like domain"/>
    <property type="match status" value="1"/>
</dbReference>
<dbReference type="SMART" id="SM01052">
    <property type="entry name" value="CAP_GLY"/>
    <property type="match status" value="1"/>
</dbReference>
<dbReference type="Pfam" id="PF01302">
    <property type="entry name" value="CAP_GLY"/>
    <property type="match status" value="1"/>
</dbReference>
<evidence type="ECO:0000259" key="1">
    <source>
        <dbReference type="PROSITE" id="PS50245"/>
    </source>
</evidence>
<dbReference type="EMBL" id="CAXAMN010027794">
    <property type="protein sequence ID" value="CAK9112952.1"/>
    <property type="molecule type" value="Genomic_DNA"/>
</dbReference>
<gene>
    <name evidence="2" type="ORF">CCMP2556_LOCUS52311</name>
</gene>
<dbReference type="InterPro" id="IPR036859">
    <property type="entry name" value="CAP-Gly_dom_sf"/>
</dbReference>
<dbReference type="SUPFAM" id="SSF74924">
    <property type="entry name" value="Cap-Gly domain"/>
    <property type="match status" value="1"/>
</dbReference>
<evidence type="ECO:0000313" key="2">
    <source>
        <dbReference type="EMBL" id="CAK9112952.1"/>
    </source>
</evidence>
<sequence length="131" mass="14914">MPAISDLSLGMSIQVRVEKKQVSGWIRFLGTTKFAEGDWVGVELEEPRGKNDGSVKDQRYFTCEEAHGLFVRPANVDVKRKARKTAQAQQDMKNLKLALAEAVEPRRTTKMPSFGCSPKHRHRVCRRKSWS</sequence>